<dbReference type="InterPro" id="IPR000873">
    <property type="entry name" value="AMP-dep_synth/lig_dom"/>
</dbReference>
<dbReference type="Pfam" id="PF13193">
    <property type="entry name" value="AMP-binding_C"/>
    <property type="match status" value="1"/>
</dbReference>
<dbReference type="InterPro" id="IPR045851">
    <property type="entry name" value="AMP-bd_C_sf"/>
</dbReference>
<accession>A0A934N412</accession>
<dbReference type="SUPFAM" id="SSF56801">
    <property type="entry name" value="Acetyl-CoA synthetase-like"/>
    <property type="match status" value="1"/>
</dbReference>
<feature type="domain" description="AMP-binding enzyme C-terminal" evidence="3">
    <location>
        <begin position="371"/>
        <end position="443"/>
    </location>
</feature>
<dbReference type="GO" id="GO:0031956">
    <property type="term" value="F:medium-chain fatty acid-CoA ligase activity"/>
    <property type="evidence" value="ECO:0007669"/>
    <property type="project" value="TreeGrafter"/>
</dbReference>
<evidence type="ECO:0000313" key="4">
    <source>
        <dbReference type="EMBL" id="MBJ7599765.1"/>
    </source>
</evidence>
<keyword evidence="5" id="KW-1185">Reference proteome</keyword>
<evidence type="ECO:0000259" key="2">
    <source>
        <dbReference type="Pfam" id="PF00501"/>
    </source>
</evidence>
<proteinExistence type="inferred from homology"/>
<feature type="domain" description="AMP-dependent synthetase/ligase" evidence="2">
    <location>
        <begin position="114"/>
        <end position="323"/>
    </location>
</feature>
<dbReference type="EMBL" id="JAEKNR010000172">
    <property type="protein sequence ID" value="MBJ7599765.1"/>
    <property type="molecule type" value="Genomic_DNA"/>
</dbReference>
<name>A0A934N412_9BACT</name>
<evidence type="ECO:0000259" key="3">
    <source>
        <dbReference type="Pfam" id="PF13193"/>
    </source>
</evidence>
<comment type="caution">
    <text evidence="4">The sequence shown here is derived from an EMBL/GenBank/DDBJ whole genome shotgun (WGS) entry which is preliminary data.</text>
</comment>
<dbReference type="InterPro" id="IPR020845">
    <property type="entry name" value="AMP-binding_CS"/>
</dbReference>
<dbReference type="AlphaFoldDB" id="A0A934N412"/>
<organism evidence="4 5">
    <name type="scientific">Candidatus Nephthysia bennettiae</name>
    <dbReference type="NCBI Taxonomy" id="3127016"/>
    <lineage>
        <taxon>Bacteria</taxon>
        <taxon>Bacillati</taxon>
        <taxon>Candidatus Dormiibacterota</taxon>
        <taxon>Candidatus Dormibacteria</taxon>
        <taxon>Candidatus Dormibacterales</taxon>
        <taxon>Candidatus Dormibacteraceae</taxon>
        <taxon>Candidatus Nephthysia</taxon>
    </lineage>
</organism>
<dbReference type="InterPro" id="IPR025110">
    <property type="entry name" value="AMP-bd_C"/>
</dbReference>
<dbReference type="PANTHER" id="PTHR43201">
    <property type="entry name" value="ACYL-COA SYNTHETASE"/>
    <property type="match status" value="1"/>
</dbReference>
<comment type="similarity">
    <text evidence="1">Belongs to the ATP-dependent AMP-binding enzyme family.</text>
</comment>
<sequence>MVSDPLRELAVRQGPRRALFDRSAGFWVSWFDLDGLAHAWARRLGSAGVQPGDRVAVQEPAGVRFAALLHGCLRVGAALVPLSPRAIEPELRRVLDDSRPRLLVRDGEVEALEAPAPGDPGDACVVYTSGTTGNPKGVRLTFANHVASALGCAQMLGASDRDRWLLVLPPHHVAGLAVFMRSVISGQPMVTLDRFQEQPVLEALEIDRPTLVSLVPTMLVRLLGAGGLEQLRGPRAILLGGAPVSASQVVEWTELGLKVCPSYGLTESCSQVAVVPPGRALELAGTCGPVGPQASVEILAMDPSGGDGSGEIVLSGPAVSPGYVNAGLSSAPSGGSFATGDLGRLEGGVLTVLGRSDDTIITGGEKVRPEEVQAVLEAHPGVREAAVAGRPDETWGEIVGAWVVADAAIETELDRWCRQRLPSHKVPRRWQFVPALPRSEGGKLLRRQLELTEEL</sequence>
<dbReference type="PANTHER" id="PTHR43201:SF8">
    <property type="entry name" value="ACYL-COA SYNTHETASE FAMILY MEMBER 3"/>
    <property type="match status" value="1"/>
</dbReference>
<reference evidence="4" key="1">
    <citation type="submission" date="2020-10" db="EMBL/GenBank/DDBJ databases">
        <title>Ca. Dormibacterota MAGs.</title>
        <authorList>
            <person name="Montgomery K."/>
        </authorList>
    </citation>
    <scope>NUCLEOTIDE SEQUENCE [LARGE SCALE GENOMIC DNA]</scope>
    <source>
        <strain evidence="4">SC8812_S17_10</strain>
    </source>
</reference>
<dbReference type="GO" id="GO:0006631">
    <property type="term" value="P:fatty acid metabolic process"/>
    <property type="evidence" value="ECO:0007669"/>
    <property type="project" value="TreeGrafter"/>
</dbReference>
<evidence type="ECO:0000256" key="1">
    <source>
        <dbReference type="ARBA" id="ARBA00006432"/>
    </source>
</evidence>
<protein>
    <submittedName>
        <fullName evidence="4">AMP-binding protein</fullName>
    </submittedName>
</protein>
<gene>
    <name evidence="4" type="ORF">JF922_17020</name>
</gene>
<dbReference type="Pfam" id="PF00501">
    <property type="entry name" value="AMP-binding"/>
    <property type="match status" value="2"/>
</dbReference>
<dbReference type="Gene3D" id="3.30.300.30">
    <property type="match status" value="1"/>
</dbReference>
<evidence type="ECO:0000313" key="5">
    <source>
        <dbReference type="Proteomes" id="UP000612893"/>
    </source>
</evidence>
<dbReference type="Proteomes" id="UP000612893">
    <property type="component" value="Unassembled WGS sequence"/>
</dbReference>
<dbReference type="InterPro" id="IPR042099">
    <property type="entry name" value="ANL_N_sf"/>
</dbReference>
<feature type="domain" description="AMP-dependent synthetase/ligase" evidence="2">
    <location>
        <begin position="10"/>
        <end position="105"/>
    </location>
</feature>
<dbReference type="RefSeq" id="WP_338203375.1">
    <property type="nucleotide sequence ID" value="NZ_JAEKNR010000172.1"/>
</dbReference>
<dbReference type="PROSITE" id="PS00455">
    <property type="entry name" value="AMP_BINDING"/>
    <property type="match status" value="1"/>
</dbReference>
<dbReference type="Gene3D" id="3.40.50.12780">
    <property type="entry name" value="N-terminal domain of ligase-like"/>
    <property type="match status" value="1"/>
</dbReference>